<reference evidence="4 5" key="1">
    <citation type="submission" date="2018-05" db="EMBL/GenBank/DDBJ databases">
        <title>Genomic Encyclopedia of Type Strains, Phase IV (KMG-IV): sequencing the most valuable type-strain genomes for metagenomic binning, comparative biology and taxonomic classification.</title>
        <authorList>
            <person name="Goeker M."/>
        </authorList>
    </citation>
    <scope>NUCLEOTIDE SEQUENCE [LARGE SCALE GENOMIC DNA]</scope>
    <source>
        <strain evidence="4 5">DSM 24906</strain>
    </source>
</reference>
<organism evidence="4 5">
    <name type="scientific">Oceanotoga teriensis</name>
    <dbReference type="NCBI Taxonomy" id="515440"/>
    <lineage>
        <taxon>Bacteria</taxon>
        <taxon>Thermotogati</taxon>
        <taxon>Thermotogota</taxon>
        <taxon>Thermotogae</taxon>
        <taxon>Petrotogales</taxon>
        <taxon>Petrotogaceae</taxon>
        <taxon>Oceanotoga</taxon>
    </lineage>
</organism>
<gene>
    <name evidence="4" type="ORF">C7380_10360</name>
</gene>
<dbReference type="Gene3D" id="3.40.190.10">
    <property type="entry name" value="Periplasmic binding protein-like II"/>
    <property type="match status" value="2"/>
</dbReference>
<dbReference type="PANTHER" id="PTHR30024:SF46">
    <property type="entry name" value="ABC TRANSPORTER, SUBSTRATE-BINDING LIPOPROTEIN"/>
    <property type="match status" value="1"/>
</dbReference>
<name>A0AA45C842_9BACT</name>
<dbReference type="InterPro" id="IPR003773">
    <property type="entry name" value="Menaquinone_biosynth"/>
</dbReference>
<evidence type="ECO:0000313" key="4">
    <source>
        <dbReference type="EMBL" id="PWJ95882.1"/>
    </source>
</evidence>
<evidence type="ECO:0000256" key="3">
    <source>
        <dbReference type="ARBA" id="ARBA00023239"/>
    </source>
</evidence>
<evidence type="ECO:0000256" key="2">
    <source>
        <dbReference type="ARBA" id="ARBA00022428"/>
    </source>
</evidence>
<comment type="caution">
    <text evidence="4">The sequence shown here is derived from an EMBL/GenBank/DDBJ whole genome shotgun (WGS) entry which is preliminary data.</text>
</comment>
<dbReference type="Proteomes" id="UP000245921">
    <property type="component" value="Unassembled WGS sequence"/>
</dbReference>
<dbReference type="SUPFAM" id="SSF53850">
    <property type="entry name" value="Periplasmic binding protein-like II"/>
    <property type="match status" value="1"/>
</dbReference>
<dbReference type="RefSeq" id="WP_109604000.1">
    <property type="nucleotide sequence ID" value="NZ_JAMHJO010000007.1"/>
</dbReference>
<evidence type="ECO:0000313" key="5">
    <source>
        <dbReference type="Proteomes" id="UP000245921"/>
    </source>
</evidence>
<comment type="pathway">
    <text evidence="1">Quinol/quinone metabolism; menaquinone biosynthesis.</text>
</comment>
<sequence length="294" mass="33301">MKKIFLMFFMIISLLGMAFNFYNPLGPTLLPAAGIYNTDIENLEKGYWKNIDEAQTLLLKGQADFIVLPVALGAQIIDKGANYKLAGVSLWKTFSLVGKTDIKSIKELENKEILTIHGPGQTGDLVLKILKEEKDMNFNIVYVKNGADIIQMLASGKYSYAVLPEPFVSLAEVKTSGKIKPILDIENLYANLTGQFARIPVAGLFVKNGIDQEYADKIIKEYEKSSNEYFKNNQDKAIEFVFEVMNGKMPKAVLKKAANRSYIKYIEDEDSVMKYFEVLKKYGILENYSERIFF</sequence>
<proteinExistence type="predicted"/>
<dbReference type="EMBL" id="QGGI01000003">
    <property type="protein sequence ID" value="PWJ95882.1"/>
    <property type="molecule type" value="Genomic_DNA"/>
</dbReference>
<protein>
    <submittedName>
        <fullName evidence="4">NitT/TauT family transport system substrate-binding protein</fullName>
    </submittedName>
</protein>
<dbReference type="AlphaFoldDB" id="A0AA45C842"/>
<dbReference type="Pfam" id="PF02621">
    <property type="entry name" value="VitK2_biosynth"/>
    <property type="match status" value="1"/>
</dbReference>
<dbReference type="GO" id="GO:0016829">
    <property type="term" value="F:lyase activity"/>
    <property type="evidence" value="ECO:0007669"/>
    <property type="project" value="UniProtKB-KW"/>
</dbReference>
<dbReference type="PANTHER" id="PTHR30024">
    <property type="entry name" value="ALIPHATIC SULFONATES-BINDING PROTEIN-RELATED"/>
    <property type="match status" value="1"/>
</dbReference>
<keyword evidence="2" id="KW-0474">Menaquinone biosynthesis</keyword>
<keyword evidence="3" id="KW-0456">Lyase</keyword>
<evidence type="ECO:0000256" key="1">
    <source>
        <dbReference type="ARBA" id="ARBA00004863"/>
    </source>
</evidence>
<keyword evidence="5" id="KW-1185">Reference proteome</keyword>
<dbReference type="PIRSF" id="PIRSF027386">
    <property type="entry name" value="UCP027386_ABC_sbc_TM0202"/>
    <property type="match status" value="1"/>
</dbReference>
<dbReference type="InterPro" id="IPR027024">
    <property type="entry name" value="UCP027386_ABC_sbc_TM0202"/>
</dbReference>
<accession>A0AA45C842</accession>
<dbReference type="GO" id="GO:0009234">
    <property type="term" value="P:menaquinone biosynthetic process"/>
    <property type="evidence" value="ECO:0007669"/>
    <property type="project" value="UniProtKB-KW"/>
</dbReference>